<feature type="chain" id="PRO_5041295654" evidence="1">
    <location>
        <begin position="26"/>
        <end position="152"/>
    </location>
</feature>
<gene>
    <name evidence="2" type="ORF">N1851_019152</name>
</gene>
<dbReference type="Gene3D" id="2.170.130.30">
    <property type="match status" value="1"/>
</dbReference>
<dbReference type="GO" id="GO:0015889">
    <property type="term" value="P:cobalamin transport"/>
    <property type="evidence" value="ECO:0007669"/>
    <property type="project" value="TreeGrafter"/>
</dbReference>
<evidence type="ECO:0000256" key="1">
    <source>
        <dbReference type="SAM" id="SignalP"/>
    </source>
</evidence>
<dbReference type="AlphaFoldDB" id="A0AA47MM43"/>
<keyword evidence="1" id="KW-0732">Signal</keyword>
<dbReference type="GO" id="GO:0005615">
    <property type="term" value="C:extracellular space"/>
    <property type="evidence" value="ECO:0007669"/>
    <property type="project" value="TreeGrafter"/>
</dbReference>
<reference evidence="2" key="1">
    <citation type="journal article" date="2023" name="Front. Mar. Sci.">
        <title>A new Merluccius polli reference genome to investigate the effects of global change in West African waters.</title>
        <authorList>
            <person name="Mateo J.L."/>
            <person name="Blanco-Fernandez C."/>
            <person name="Garcia-Vazquez E."/>
            <person name="Machado-Schiaffino G."/>
        </authorList>
    </citation>
    <scope>NUCLEOTIDE SEQUENCE</scope>
    <source>
        <strain evidence="2">C29</strain>
        <tissue evidence="2">Fin</tissue>
    </source>
</reference>
<sequence length="152" mass="16955">MVSSALLSSLLVISLSGILTQNADSLPFNLVVKDNQDNSNKMMYNAYTPMQGVLFGAMMRLNSTNSNFTFTSSQNIDYGEYLESVNGLYGNNKNQTYWELLVQTANKTIIRPNVGRDQLLHSSSQSDGYPEFYQMVVDSDHLYGSTDQPIPC</sequence>
<dbReference type="PANTHER" id="PTHR10559">
    <property type="entry name" value="TRANSCOBALAMIN-1/GASTRIC INTRINSIC FACTOR"/>
    <property type="match status" value="1"/>
</dbReference>
<keyword evidence="3" id="KW-1185">Reference proteome</keyword>
<dbReference type="PANTHER" id="PTHR10559:SF18">
    <property type="entry name" value="TRANSCOBALAMIN II"/>
    <property type="match status" value="1"/>
</dbReference>
<dbReference type="InterPro" id="IPR051588">
    <property type="entry name" value="Cobalamin_Transport"/>
</dbReference>
<evidence type="ECO:0000313" key="3">
    <source>
        <dbReference type="Proteomes" id="UP001174136"/>
    </source>
</evidence>
<comment type="caution">
    <text evidence="2">The sequence shown here is derived from an EMBL/GenBank/DDBJ whole genome shotgun (WGS) entry which is preliminary data.</text>
</comment>
<dbReference type="EMBL" id="JAOPHQ010003459">
    <property type="protein sequence ID" value="KAK0142902.1"/>
    <property type="molecule type" value="Genomic_DNA"/>
</dbReference>
<organism evidence="2 3">
    <name type="scientific">Merluccius polli</name>
    <name type="common">Benguela hake</name>
    <name type="synonym">Merluccius cadenati</name>
    <dbReference type="NCBI Taxonomy" id="89951"/>
    <lineage>
        <taxon>Eukaryota</taxon>
        <taxon>Metazoa</taxon>
        <taxon>Chordata</taxon>
        <taxon>Craniata</taxon>
        <taxon>Vertebrata</taxon>
        <taxon>Euteleostomi</taxon>
        <taxon>Actinopterygii</taxon>
        <taxon>Neopterygii</taxon>
        <taxon>Teleostei</taxon>
        <taxon>Neoteleostei</taxon>
        <taxon>Acanthomorphata</taxon>
        <taxon>Zeiogadaria</taxon>
        <taxon>Gadariae</taxon>
        <taxon>Gadiformes</taxon>
        <taxon>Gadoidei</taxon>
        <taxon>Merlucciidae</taxon>
        <taxon>Merluccius</taxon>
    </lineage>
</organism>
<dbReference type="Proteomes" id="UP001174136">
    <property type="component" value="Unassembled WGS sequence"/>
</dbReference>
<accession>A0AA47MM43</accession>
<evidence type="ECO:0000313" key="2">
    <source>
        <dbReference type="EMBL" id="KAK0142902.1"/>
    </source>
</evidence>
<feature type="signal peptide" evidence="1">
    <location>
        <begin position="1"/>
        <end position="25"/>
    </location>
</feature>
<protein>
    <submittedName>
        <fullName evidence="2">Uncharacterized protein</fullName>
    </submittedName>
</protein>
<proteinExistence type="predicted"/>
<dbReference type="GO" id="GO:0031419">
    <property type="term" value="F:cobalamin binding"/>
    <property type="evidence" value="ECO:0007669"/>
    <property type="project" value="TreeGrafter"/>
</dbReference>
<name>A0AA47MM43_MERPO</name>